<accession>A0ABN6FM33</accession>
<evidence type="ECO:0000256" key="1">
    <source>
        <dbReference type="SAM" id="MobiDB-lite"/>
    </source>
</evidence>
<feature type="chain" id="PRO_5045429872" evidence="2">
    <location>
        <begin position="21"/>
        <end position="219"/>
    </location>
</feature>
<dbReference type="Proteomes" id="UP001319861">
    <property type="component" value="Chromosome"/>
</dbReference>
<keyword evidence="2" id="KW-0732">Signal</keyword>
<dbReference type="EMBL" id="AP024525">
    <property type="protein sequence ID" value="BCT77879.1"/>
    <property type="molecule type" value="Genomic_DNA"/>
</dbReference>
<dbReference type="PANTHER" id="PTHR36933">
    <property type="entry name" value="SLL0788 PROTEIN"/>
    <property type="match status" value="1"/>
</dbReference>
<dbReference type="PANTHER" id="PTHR36933:SF1">
    <property type="entry name" value="SLL0788 PROTEIN"/>
    <property type="match status" value="1"/>
</dbReference>
<keyword evidence="5" id="KW-1185">Reference proteome</keyword>
<dbReference type="InterPro" id="IPR005183">
    <property type="entry name" value="DUF305_CopM-like"/>
</dbReference>
<dbReference type="Gene3D" id="1.20.1260.10">
    <property type="match status" value="1"/>
</dbReference>
<feature type="region of interest" description="Disordered" evidence="1">
    <location>
        <begin position="24"/>
        <end position="44"/>
    </location>
</feature>
<evidence type="ECO:0000259" key="3">
    <source>
        <dbReference type="Pfam" id="PF03713"/>
    </source>
</evidence>
<evidence type="ECO:0000313" key="4">
    <source>
        <dbReference type="EMBL" id="BCT77879.1"/>
    </source>
</evidence>
<proteinExistence type="predicted"/>
<feature type="domain" description="DUF305" evidence="3">
    <location>
        <begin position="70"/>
        <end position="216"/>
    </location>
</feature>
<organism evidence="4 5">
    <name type="scientific">Sinomonas cyclohexanicum</name>
    <name type="common">Corynebacterium cyclohexanicum</name>
    <dbReference type="NCBI Taxonomy" id="322009"/>
    <lineage>
        <taxon>Bacteria</taxon>
        <taxon>Bacillati</taxon>
        <taxon>Actinomycetota</taxon>
        <taxon>Actinomycetes</taxon>
        <taxon>Micrococcales</taxon>
        <taxon>Micrococcaceae</taxon>
        <taxon>Sinomonas</taxon>
    </lineage>
</organism>
<protein>
    <submittedName>
        <fullName evidence="4">DUF305 domain-containing protein</fullName>
    </submittedName>
</protein>
<gene>
    <name evidence="4" type="ORF">SCMU_37210</name>
</gene>
<dbReference type="InterPro" id="IPR012347">
    <property type="entry name" value="Ferritin-like"/>
</dbReference>
<name>A0ABN6FM33_SINCY</name>
<evidence type="ECO:0000256" key="2">
    <source>
        <dbReference type="SAM" id="SignalP"/>
    </source>
</evidence>
<dbReference type="PROSITE" id="PS51257">
    <property type="entry name" value="PROKAR_LIPOPROTEIN"/>
    <property type="match status" value="1"/>
</dbReference>
<dbReference type="Pfam" id="PF03713">
    <property type="entry name" value="DUF305"/>
    <property type="match status" value="1"/>
</dbReference>
<evidence type="ECO:0000313" key="5">
    <source>
        <dbReference type="Proteomes" id="UP001319861"/>
    </source>
</evidence>
<reference evidence="4 5" key="1">
    <citation type="journal article" date="2021" name="J. Biosci. Bioeng.">
        <title>Identification and characterization of a chc gene cluster responsible for the aromatization pathway of cyclohexanecarboxylate degradation in Sinomonas cyclohexanicum ATCC 51369.</title>
        <authorList>
            <person name="Yamamoto T."/>
            <person name="Hasegawa Y."/>
            <person name="Lau P.C.K."/>
            <person name="Iwaki H."/>
        </authorList>
    </citation>
    <scope>NUCLEOTIDE SEQUENCE [LARGE SCALE GENOMIC DNA]</scope>
    <source>
        <strain evidence="4 5">ATCC 51369</strain>
    </source>
</reference>
<feature type="signal peptide" evidence="2">
    <location>
        <begin position="1"/>
        <end position="20"/>
    </location>
</feature>
<dbReference type="RefSeq" id="WP_229230537.1">
    <property type="nucleotide sequence ID" value="NZ_AP024525.1"/>
</dbReference>
<sequence>MKTRHFALPAALLTAALALAGCGGAAQSQPAGPTPAGTFPMEHSGHAVPMDASKGSPIPSPSQSAFNAADAMFAQMMIPHHEQAIEMSGTVLAKPGLDPRVAKLAEEIRAAQAPEIATQSGWLEAWGQPRAMPAGAGRGMDGMDGMMTADDLAKLKAASAPEAARLFLTQMIAHHEGAVSMAQTEQEGGSNPEAVAMARSIVDSQTAEIDGMKTLLGQL</sequence>